<evidence type="ECO:0000256" key="2">
    <source>
        <dbReference type="ARBA" id="ARBA00023125"/>
    </source>
</evidence>
<keyword evidence="2" id="KW-0238">DNA-binding</keyword>
<dbReference type="EMBL" id="CADCWP010000014">
    <property type="protein sequence ID" value="CAA9556032.1"/>
    <property type="molecule type" value="Genomic_DNA"/>
</dbReference>
<dbReference type="GO" id="GO:0003700">
    <property type="term" value="F:DNA-binding transcription factor activity"/>
    <property type="evidence" value="ECO:0007669"/>
    <property type="project" value="TreeGrafter"/>
</dbReference>
<evidence type="ECO:0000313" key="5">
    <source>
        <dbReference type="EMBL" id="CAA9556032.1"/>
    </source>
</evidence>
<evidence type="ECO:0000256" key="1">
    <source>
        <dbReference type="ARBA" id="ARBA00023015"/>
    </source>
</evidence>
<feature type="domain" description="Transcriptional regulator LacI/GalR-like sensor" evidence="4">
    <location>
        <begin position="13"/>
        <end position="102"/>
    </location>
</feature>
<dbReference type="SUPFAM" id="SSF53822">
    <property type="entry name" value="Periplasmic binding protein-like I"/>
    <property type="match status" value="1"/>
</dbReference>
<dbReference type="CDD" id="cd06267">
    <property type="entry name" value="PBP1_LacI_sugar_binding-like"/>
    <property type="match status" value="1"/>
</dbReference>
<reference evidence="5" key="1">
    <citation type="submission" date="2020-02" db="EMBL/GenBank/DDBJ databases">
        <authorList>
            <person name="Meier V. D."/>
        </authorList>
    </citation>
    <scope>NUCLEOTIDE SEQUENCE</scope>
    <source>
        <strain evidence="5">AVDCRST_MAG86</strain>
    </source>
</reference>
<dbReference type="InterPro" id="IPR046335">
    <property type="entry name" value="LacI/GalR-like_sensor"/>
</dbReference>
<keyword evidence="3" id="KW-0804">Transcription</keyword>
<accession>A0A6J4UQL1</accession>
<proteinExistence type="predicted"/>
<organism evidence="5">
    <name type="scientific">uncultured Truepera sp</name>
    <dbReference type="NCBI Taxonomy" id="543023"/>
    <lineage>
        <taxon>Bacteria</taxon>
        <taxon>Thermotogati</taxon>
        <taxon>Deinococcota</taxon>
        <taxon>Deinococci</taxon>
        <taxon>Trueperales</taxon>
        <taxon>Trueperaceae</taxon>
        <taxon>Truepera</taxon>
        <taxon>environmental samples</taxon>
    </lineage>
</organism>
<protein>
    <submittedName>
        <fullName evidence="5">Ribose operon repressor</fullName>
    </submittedName>
</protein>
<dbReference type="GO" id="GO:0000976">
    <property type="term" value="F:transcription cis-regulatory region binding"/>
    <property type="evidence" value="ECO:0007669"/>
    <property type="project" value="TreeGrafter"/>
</dbReference>
<dbReference type="Pfam" id="PF13377">
    <property type="entry name" value="Peripla_BP_3"/>
    <property type="match status" value="1"/>
</dbReference>
<evidence type="ECO:0000256" key="3">
    <source>
        <dbReference type="ARBA" id="ARBA00023163"/>
    </source>
</evidence>
<name>A0A6J4UQL1_9DEIN</name>
<gene>
    <name evidence="5" type="ORF">AVDCRST_MAG86-203</name>
</gene>
<dbReference type="PANTHER" id="PTHR30146:SF120">
    <property type="entry name" value="ALANINE RACEMASE"/>
    <property type="match status" value="1"/>
</dbReference>
<dbReference type="AlphaFoldDB" id="A0A6J4UQL1"/>
<dbReference type="PANTHER" id="PTHR30146">
    <property type="entry name" value="LACI-RELATED TRANSCRIPTIONAL REPRESSOR"/>
    <property type="match status" value="1"/>
</dbReference>
<dbReference type="Gene3D" id="3.40.50.2300">
    <property type="match status" value="2"/>
</dbReference>
<evidence type="ECO:0000259" key="4">
    <source>
        <dbReference type="Pfam" id="PF13377"/>
    </source>
</evidence>
<keyword evidence="1" id="KW-0805">Transcription regulation</keyword>
<dbReference type="InterPro" id="IPR028082">
    <property type="entry name" value="Peripla_BP_I"/>
</dbReference>
<sequence>MLTSLLEARADFTALFASNDTVAMGVMAALRAQGLRIPEDVAIVGYDDILPAACAAPPLTTIRSPALEHGRLAGETLIQLIQGQHIGPPPDLAIDLVVRASCGAAGKRLR</sequence>